<dbReference type="InterPro" id="IPR003399">
    <property type="entry name" value="Mce/MlaD"/>
</dbReference>
<dbReference type="RefSeq" id="WP_040750555.1">
    <property type="nucleotide sequence ID" value="NZ_JACHIT010000001.1"/>
</dbReference>
<dbReference type="Proteomes" id="UP000540412">
    <property type="component" value="Unassembled WGS sequence"/>
</dbReference>
<evidence type="ECO:0000313" key="2">
    <source>
        <dbReference type="EMBL" id="MBB5912665.1"/>
    </source>
</evidence>
<dbReference type="InterPro" id="IPR052336">
    <property type="entry name" value="MlaD_Phospholipid_Transporter"/>
</dbReference>
<accession>A0A7W9PAY4</accession>
<dbReference type="Pfam" id="PF02470">
    <property type="entry name" value="MlaD"/>
    <property type="match status" value="1"/>
</dbReference>
<reference evidence="2 3" key="1">
    <citation type="submission" date="2020-08" db="EMBL/GenBank/DDBJ databases">
        <title>Sequencing the genomes of 1000 actinobacteria strains.</title>
        <authorList>
            <person name="Klenk H.-P."/>
        </authorList>
    </citation>
    <scope>NUCLEOTIDE SEQUENCE [LARGE SCALE GENOMIC DNA]</scope>
    <source>
        <strain evidence="2 3">DSM 43582</strain>
    </source>
</reference>
<sequence>MPNYGIPGVTADRRHARLVGAAAIAVVTLLALATIVSRGTSDDGVRIILRTSTVGDGVVEGTPVRLDGVEVGRVTDISPADRGTQNIAVRLASARLPGLDSSLRVDYSTGNLFGISEIELRRGPGGPPLRPGTVLQLTAPGAVYDATMGNLLRGISQAGDAVLTPRMASLLATLAADTRAFTPFLESVVTLARTVTEVQRVPISLVLGRFGTTLDGGGDFLDSLVDLIDRVYRIQTLHTDRDRINGGISMVVDQLLPGVAQTLRYAENGFAGYTGLAIPVLDMVAGTVPDSRRSGAELRELIERMGHALPDTPDGPVLQTDLDLHDLTEGGGR</sequence>
<feature type="domain" description="Mce/MlaD" evidence="1">
    <location>
        <begin position="44"/>
        <end position="122"/>
    </location>
</feature>
<evidence type="ECO:0000259" key="1">
    <source>
        <dbReference type="Pfam" id="PF02470"/>
    </source>
</evidence>
<name>A0A7W9PAY4_9NOCA</name>
<proteinExistence type="predicted"/>
<comment type="caution">
    <text evidence="2">The sequence shown here is derived from an EMBL/GenBank/DDBJ whole genome shotgun (WGS) entry which is preliminary data.</text>
</comment>
<dbReference type="PANTHER" id="PTHR33371:SF4">
    <property type="entry name" value="INTERMEMBRANE PHOSPHOLIPID TRANSPORT SYSTEM BINDING PROTEIN MLAD"/>
    <property type="match status" value="1"/>
</dbReference>
<protein>
    <submittedName>
        <fullName evidence="2">ABC-type transporter Mla subunit MlaD</fullName>
    </submittedName>
</protein>
<dbReference type="EMBL" id="JACHIT010000001">
    <property type="protein sequence ID" value="MBB5912665.1"/>
    <property type="molecule type" value="Genomic_DNA"/>
</dbReference>
<keyword evidence="3" id="KW-1185">Reference proteome</keyword>
<evidence type="ECO:0000313" key="3">
    <source>
        <dbReference type="Proteomes" id="UP000540412"/>
    </source>
</evidence>
<dbReference type="PANTHER" id="PTHR33371">
    <property type="entry name" value="INTERMEMBRANE PHOSPHOLIPID TRANSPORT SYSTEM BINDING PROTEIN MLAD-RELATED"/>
    <property type="match status" value="1"/>
</dbReference>
<organism evidence="2 3">
    <name type="scientific">Nocardia transvalensis</name>
    <dbReference type="NCBI Taxonomy" id="37333"/>
    <lineage>
        <taxon>Bacteria</taxon>
        <taxon>Bacillati</taxon>
        <taxon>Actinomycetota</taxon>
        <taxon>Actinomycetes</taxon>
        <taxon>Mycobacteriales</taxon>
        <taxon>Nocardiaceae</taxon>
        <taxon>Nocardia</taxon>
    </lineage>
</organism>
<dbReference type="AlphaFoldDB" id="A0A7W9PAY4"/>
<gene>
    <name evidence="2" type="ORF">BJY24_001532</name>
</gene>